<accession>A0ABX1W1T1</accession>
<dbReference type="PANTHER" id="PTHR42855">
    <property type="entry name" value="ABC TRANSPORTER ATP-BINDING SUBUNIT"/>
    <property type="match status" value="1"/>
</dbReference>
<dbReference type="InterPro" id="IPR027417">
    <property type="entry name" value="P-loop_NTPase"/>
</dbReference>
<evidence type="ECO:0000256" key="3">
    <source>
        <dbReference type="SAM" id="MobiDB-lite"/>
    </source>
</evidence>
<protein>
    <recommendedName>
        <fullName evidence="4">ABC transporter Uup C-terminal domain-containing protein</fullName>
    </recommendedName>
</protein>
<dbReference type="Gene3D" id="1.10.287.380">
    <property type="entry name" value="Valyl-tRNA synthetase, C-terminal domain"/>
    <property type="match status" value="1"/>
</dbReference>
<reference evidence="5 6" key="1">
    <citation type="submission" date="2020-05" db="EMBL/GenBank/DDBJ databases">
        <authorList>
            <person name="Khan S.A."/>
            <person name="Jeon C.O."/>
            <person name="Chun B.H."/>
        </authorList>
    </citation>
    <scope>NUCLEOTIDE SEQUENCE [LARGE SCALE GENOMIC DNA]</scope>
    <source>
        <strain evidence="5 6">S1162</strain>
    </source>
</reference>
<keyword evidence="1" id="KW-0547">Nucleotide-binding</keyword>
<keyword evidence="2" id="KW-0067">ATP-binding</keyword>
<gene>
    <name evidence="5" type="ORF">HK413_08550</name>
</gene>
<dbReference type="EMBL" id="JABFCR010000035">
    <property type="protein sequence ID" value="NNU34181.1"/>
    <property type="molecule type" value="Genomic_DNA"/>
</dbReference>
<evidence type="ECO:0000256" key="1">
    <source>
        <dbReference type="ARBA" id="ARBA00022741"/>
    </source>
</evidence>
<keyword evidence="6" id="KW-1185">Reference proteome</keyword>
<dbReference type="Proteomes" id="UP000566071">
    <property type="component" value="Unassembled WGS sequence"/>
</dbReference>
<feature type="compositionally biased region" description="Polar residues" evidence="3">
    <location>
        <begin position="92"/>
        <end position="102"/>
    </location>
</feature>
<proteinExistence type="predicted"/>
<name>A0ABX1W1T1_9SPHI</name>
<dbReference type="SUPFAM" id="SSF52540">
    <property type="entry name" value="P-loop containing nucleoside triphosphate hydrolases"/>
    <property type="match status" value="1"/>
</dbReference>
<dbReference type="PANTHER" id="PTHR42855:SF1">
    <property type="entry name" value="ABC TRANSPORTER DOMAIN-CONTAINING PROTEIN"/>
    <property type="match status" value="1"/>
</dbReference>
<evidence type="ECO:0000259" key="4">
    <source>
        <dbReference type="Pfam" id="PF16326"/>
    </source>
</evidence>
<dbReference type="Gene3D" id="3.40.50.300">
    <property type="entry name" value="P-loop containing nucleotide triphosphate hydrolases"/>
    <property type="match status" value="1"/>
</dbReference>
<dbReference type="InterPro" id="IPR037118">
    <property type="entry name" value="Val-tRNA_synth_C_sf"/>
</dbReference>
<dbReference type="RefSeq" id="WP_175269866.1">
    <property type="nucleotide sequence ID" value="NZ_JABFCR010000035.1"/>
</dbReference>
<evidence type="ECO:0000256" key="2">
    <source>
        <dbReference type="ARBA" id="ARBA00022840"/>
    </source>
</evidence>
<evidence type="ECO:0000313" key="5">
    <source>
        <dbReference type="EMBL" id="NNU34181.1"/>
    </source>
</evidence>
<feature type="region of interest" description="Disordered" evidence="3">
    <location>
        <begin position="78"/>
        <end position="113"/>
    </location>
</feature>
<organism evidence="5 6">
    <name type="scientific">Mucilaginibacter humi</name>
    <dbReference type="NCBI Taxonomy" id="2732510"/>
    <lineage>
        <taxon>Bacteria</taxon>
        <taxon>Pseudomonadati</taxon>
        <taxon>Bacteroidota</taxon>
        <taxon>Sphingobacteriia</taxon>
        <taxon>Sphingobacteriales</taxon>
        <taxon>Sphingobacteriaceae</taxon>
        <taxon>Mucilaginibacter</taxon>
    </lineage>
</organism>
<comment type="caution">
    <text evidence="5">The sequence shown here is derived from an EMBL/GenBank/DDBJ whole genome shotgun (WGS) entry which is preliminary data.</text>
</comment>
<feature type="domain" description="ABC transporter Uup C-terminal" evidence="4">
    <location>
        <begin position="106"/>
        <end position="157"/>
    </location>
</feature>
<evidence type="ECO:0000313" key="6">
    <source>
        <dbReference type="Proteomes" id="UP000566071"/>
    </source>
</evidence>
<dbReference type="InterPro" id="IPR051309">
    <property type="entry name" value="ABCF_ATPase"/>
</dbReference>
<dbReference type="Pfam" id="PF16326">
    <property type="entry name" value="ABC_tran_CTD"/>
    <property type="match status" value="1"/>
</dbReference>
<feature type="compositionally biased region" description="Basic and acidic residues" evidence="3">
    <location>
        <begin position="78"/>
        <end position="90"/>
    </location>
</feature>
<dbReference type="InterPro" id="IPR032524">
    <property type="entry name" value="ABC_tran_C"/>
</dbReference>
<sequence>MSILMKNPNFLIPDEPTNDLDIDTLNVLEEFLTNYSGVLMIVSHDRYLLDKLTEQLFIVEEKGHVRIYNGNYSSYRLEQEDQKQQDRADKTAVTSTVNSPSAPKNKLSFKQQKEMDTLESDIATLEDQIKDLNKKLNSGIDNTTIVETAKKITDLTNDRTKKRCAG</sequence>